<comment type="caution">
    <text evidence="5">The sequence shown here is derived from an EMBL/GenBank/DDBJ whole genome shotgun (WGS) entry which is preliminary data.</text>
</comment>
<dbReference type="Gene3D" id="3.60.20.40">
    <property type="match status" value="1"/>
</dbReference>
<keyword evidence="2 5" id="KW-0808">Transferase</keyword>
<gene>
    <name evidence="5" type="primary">ggt</name>
    <name evidence="5" type="ORF">SCABRO_01839</name>
</gene>
<accession>A0A0B0EIL6</accession>
<protein>
    <submittedName>
        <fullName evidence="5">Gamma-glutamyltranspeptidase</fullName>
        <ecNumber evidence="5">2.3.2.2</ecNumber>
    </submittedName>
</protein>
<keyword evidence="4" id="KW-0865">Zymogen</keyword>
<dbReference type="EC" id="2.3.2.2" evidence="5"/>
<keyword evidence="3" id="KW-0378">Hydrolase</keyword>
<dbReference type="PANTHER" id="PTHR43199">
    <property type="entry name" value="GLUTATHIONE HYDROLASE"/>
    <property type="match status" value="1"/>
</dbReference>
<dbReference type="InterPro" id="IPR029055">
    <property type="entry name" value="Ntn_hydrolases_N"/>
</dbReference>
<dbReference type="Proteomes" id="UP000030652">
    <property type="component" value="Unassembled WGS sequence"/>
</dbReference>
<dbReference type="InterPro" id="IPR043137">
    <property type="entry name" value="GGT_ssub_C"/>
</dbReference>
<dbReference type="Pfam" id="PF01019">
    <property type="entry name" value="G_glu_transpept"/>
    <property type="match status" value="1"/>
</dbReference>
<dbReference type="PATRIC" id="fig|237368.3.peg.1997"/>
<name>A0A0B0EIL6_9BACT</name>
<dbReference type="SUPFAM" id="SSF56235">
    <property type="entry name" value="N-terminal nucleophile aminohydrolases (Ntn hydrolases)"/>
    <property type="match status" value="1"/>
</dbReference>
<dbReference type="GO" id="GO:0103068">
    <property type="term" value="F:leukotriene C4 gamma-glutamyl transferase activity"/>
    <property type="evidence" value="ECO:0007669"/>
    <property type="project" value="UniProtKB-EC"/>
</dbReference>
<organism evidence="5 6">
    <name type="scientific">Candidatus Scalindua brodae</name>
    <dbReference type="NCBI Taxonomy" id="237368"/>
    <lineage>
        <taxon>Bacteria</taxon>
        <taxon>Pseudomonadati</taxon>
        <taxon>Planctomycetota</taxon>
        <taxon>Candidatus Brocadiia</taxon>
        <taxon>Candidatus Brocadiales</taxon>
        <taxon>Candidatus Scalinduaceae</taxon>
        <taxon>Candidatus Scalindua</taxon>
    </lineage>
</organism>
<dbReference type="eggNOG" id="COG0405">
    <property type="taxonomic scope" value="Bacteria"/>
</dbReference>
<dbReference type="AlphaFoldDB" id="A0A0B0EIL6"/>
<dbReference type="GO" id="GO:0016787">
    <property type="term" value="F:hydrolase activity"/>
    <property type="evidence" value="ECO:0007669"/>
    <property type="project" value="UniProtKB-KW"/>
</dbReference>
<keyword evidence="5" id="KW-0012">Acyltransferase</keyword>
<dbReference type="PRINTS" id="PR01210">
    <property type="entry name" value="GGTRANSPTASE"/>
</dbReference>
<dbReference type="PANTHER" id="PTHR43199:SF1">
    <property type="entry name" value="GLUTATHIONE HYDROLASE PROENZYME"/>
    <property type="match status" value="1"/>
</dbReference>
<dbReference type="Gene3D" id="1.10.246.230">
    <property type="match status" value="1"/>
</dbReference>
<evidence type="ECO:0000313" key="5">
    <source>
        <dbReference type="EMBL" id="KHE92419.1"/>
    </source>
</evidence>
<dbReference type="EMBL" id="JRYO01000134">
    <property type="protein sequence ID" value="KHE92419.1"/>
    <property type="molecule type" value="Genomic_DNA"/>
</dbReference>
<sequence length="538" mass="59191">MTPLLKKKVDTELLEPGNRRLAKPQKVSVSKHGMVSTAHYRATELAFDVLNAGGNAMDAAVTAAFALGVCEPAASGLGGQTMIMFYDAQSRKKIALDGSSRAPNRIIPGESNKSELLRGHKASTIPSTPAVLAYALKNYGSLALKDILGPVIDLAKNGYEISQLQYDLTKRELKHLLSNSAAPLFLKQGKRPYSVGSLFKQEKLAGTLERMATAGVEDFYLGDIAQMIEADMIANDGLIRADDLAQIPWPVERRPLTTSFENTRVFTMCPPGAGRVLIAMLNILSQFSPKQRDPDTPRGALLLANVIRQANLDRQDRPIEPNLYQQIDNELMSQPEYAQRMAKKIKKKLKGRGETTHLSVVDRYGNAASLTQSIERVYGSFCASSELGFLYNNYMSAFEYSDITHPHYLRPNAVPWASVSPTIIFRGRKPWLIIGSPGSERIASTIIQVLLRLGNHSPYEAVAAPRLFCSLKGKVSLEASRMGDDIPDMLASKGFEIDIRDPYSFYLGCVQMIMRNRKGEFVGVADPRRDGSAKGPKP</sequence>
<comment type="similarity">
    <text evidence="1">Belongs to the gamma-glutamyltransferase family.</text>
</comment>
<evidence type="ECO:0000256" key="2">
    <source>
        <dbReference type="ARBA" id="ARBA00022679"/>
    </source>
</evidence>
<proteinExistence type="inferred from homology"/>
<evidence type="ECO:0000256" key="4">
    <source>
        <dbReference type="ARBA" id="ARBA00023145"/>
    </source>
</evidence>
<evidence type="ECO:0000256" key="1">
    <source>
        <dbReference type="ARBA" id="ARBA00009381"/>
    </source>
</evidence>
<evidence type="ECO:0000313" key="6">
    <source>
        <dbReference type="Proteomes" id="UP000030652"/>
    </source>
</evidence>
<dbReference type="InterPro" id="IPR051792">
    <property type="entry name" value="GGT_bact"/>
</dbReference>
<reference evidence="5 6" key="1">
    <citation type="submission" date="2014-10" db="EMBL/GenBank/DDBJ databases">
        <title>Draft genome of anammox bacterium scalindua brodae, obtained using differential coverage binning of sequence data from two enrichment reactors.</title>
        <authorList>
            <person name="Speth D.R."/>
            <person name="Russ L."/>
            <person name="Kartal B."/>
            <person name="Op den Camp H.J."/>
            <person name="Dutilh B.E."/>
            <person name="Jetten M.S."/>
        </authorList>
    </citation>
    <scope>NUCLEOTIDE SEQUENCE [LARGE SCALE GENOMIC DNA]</scope>
    <source>
        <strain evidence="5">RU1</strain>
    </source>
</reference>
<evidence type="ECO:0000256" key="3">
    <source>
        <dbReference type="ARBA" id="ARBA00022801"/>
    </source>
</evidence>